<evidence type="ECO:0000259" key="1">
    <source>
        <dbReference type="Pfam" id="PF00561"/>
    </source>
</evidence>
<dbReference type="GO" id="GO:0080030">
    <property type="term" value="F:methyl indole-3-acetate esterase activity"/>
    <property type="evidence" value="ECO:0007669"/>
    <property type="project" value="TreeGrafter"/>
</dbReference>
<dbReference type="InterPro" id="IPR029058">
    <property type="entry name" value="AB_hydrolase_fold"/>
</dbReference>
<gene>
    <name evidence="2" type="ORF">FHS16_005461</name>
</gene>
<dbReference type="InterPro" id="IPR045889">
    <property type="entry name" value="MES/HNL"/>
</dbReference>
<dbReference type="RefSeq" id="WP_183569959.1">
    <property type="nucleotide sequence ID" value="NZ_CBCSLB010000023.1"/>
</dbReference>
<dbReference type="Pfam" id="PF00561">
    <property type="entry name" value="Abhydrolase_1"/>
    <property type="match status" value="1"/>
</dbReference>
<reference evidence="2 3" key="1">
    <citation type="submission" date="2020-08" db="EMBL/GenBank/DDBJ databases">
        <title>Genomic Encyclopedia of Type Strains, Phase III (KMG-III): the genomes of soil and plant-associated and newly described type strains.</title>
        <authorList>
            <person name="Whitman W."/>
        </authorList>
    </citation>
    <scope>NUCLEOTIDE SEQUENCE [LARGE SCALE GENOMIC DNA]</scope>
    <source>
        <strain evidence="2 3">CECT 8234</strain>
    </source>
</reference>
<dbReference type="AlphaFoldDB" id="A0A7W5CCT7"/>
<dbReference type="Proteomes" id="UP000518605">
    <property type="component" value="Unassembled WGS sequence"/>
</dbReference>
<proteinExistence type="predicted"/>
<dbReference type="Gene3D" id="3.40.50.1820">
    <property type="entry name" value="alpha/beta hydrolase"/>
    <property type="match status" value="1"/>
</dbReference>
<accession>A0A7W5CCT7</accession>
<protein>
    <submittedName>
        <fullName evidence="2">Pimeloyl-ACP methyl ester carboxylesterase</fullName>
    </submittedName>
</protein>
<dbReference type="PANTHER" id="PTHR10992:SF1086">
    <property type="entry name" value="AB HYDROLASE-1 DOMAIN-CONTAINING PROTEIN"/>
    <property type="match status" value="1"/>
</dbReference>
<dbReference type="GO" id="GO:0080032">
    <property type="term" value="F:methyl jasmonate esterase activity"/>
    <property type="evidence" value="ECO:0007669"/>
    <property type="project" value="TreeGrafter"/>
</dbReference>
<name>A0A7W5CCT7_9BACL</name>
<dbReference type="EMBL" id="JACHXW010000024">
    <property type="protein sequence ID" value="MBB3155353.1"/>
    <property type="molecule type" value="Genomic_DNA"/>
</dbReference>
<sequence>MILPLEEVGHRVIAFDLPGHGMDKTPVTDVTLNDFTDRLCGILDSENGKVILIGHSMAGLVITQAAEFRPQKIQTLVYLCAYIPKNNQSLIQIAQSEKKETDEPSLVIFSEDQTYMALNDELIKYSFMVIVLKKTLLRQKRNYVLSLYRLS</sequence>
<evidence type="ECO:0000313" key="3">
    <source>
        <dbReference type="Proteomes" id="UP000518605"/>
    </source>
</evidence>
<organism evidence="2 3">
    <name type="scientific">Paenibacillus endophyticus</name>
    <dbReference type="NCBI Taxonomy" id="1294268"/>
    <lineage>
        <taxon>Bacteria</taxon>
        <taxon>Bacillati</taxon>
        <taxon>Bacillota</taxon>
        <taxon>Bacilli</taxon>
        <taxon>Bacillales</taxon>
        <taxon>Paenibacillaceae</taxon>
        <taxon>Paenibacillus</taxon>
    </lineage>
</organism>
<comment type="caution">
    <text evidence="2">The sequence shown here is derived from an EMBL/GenBank/DDBJ whole genome shotgun (WGS) entry which is preliminary data.</text>
</comment>
<keyword evidence="3" id="KW-1185">Reference proteome</keyword>
<dbReference type="SUPFAM" id="SSF53474">
    <property type="entry name" value="alpha/beta-Hydrolases"/>
    <property type="match status" value="1"/>
</dbReference>
<evidence type="ECO:0000313" key="2">
    <source>
        <dbReference type="EMBL" id="MBB3155353.1"/>
    </source>
</evidence>
<dbReference type="InterPro" id="IPR000073">
    <property type="entry name" value="AB_hydrolase_1"/>
</dbReference>
<dbReference type="PRINTS" id="PR00111">
    <property type="entry name" value="ABHYDROLASE"/>
</dbReference>
<feature type="domain" description="AB hydrolase-1" evidence="1">
    <location>
        <begin position="5"/>
        <end position="94"/>
    </location>
</feature>
<dbReference type="PANTHER" id="PTHR10992">
    <property type="entry name" value="METHYLESTERASE FAMILY MEMBER"/>
    <property type="match status" value="1"/>
</dbReference>